<evidence type="ECO:0000313" key="5">
    <source>
        <dbReference type="Proteomes" id="UP000180252"/>
    </source>
</evidence>
<dbReference type="InterPro" id="IPR018677">
    <property type="entry name" value="DUF2157"/>
</dbReference>
<feature type="transmembrane region" description="Helical" evidence="1">
    <location>
        <begin position="132"/>
        <end position="153"/>
    </location>
</feature>
<feature type="transmembrane region" description="Helical" evidence="1">
    <location>
        <begin position="158"/>
        <end position="175"/>
    </location>
</feature>
<dbReference type="Proteomes" id="UP000198319">
    <property type="component" value="Unassembled WGS sequence"/>
</dbReference>
<feature type="transmembrane region" description="Helical" evidence="1">
    <location>
        <begin position="245"/>
        <end position="262"/>
    </location>
</feature>
<dbReference type="Proteomes" id="UP000180252">
    <property type="component" value="Unassembled WGS sequence"/>
</dbReference>
<reference evidence="4 6" key="3">
    <citation type="submission" date="2016-11" db="EMBL/GenBank/DDBJ databases">
        <title>Whole genomes of Flavobacteriaceae.</title>
        <authorList>
            <person name="Stine C."/>
            <person name="Li C."/>
            <person name="Tadesse D."/>
        </authorList>
    </citation>
    <scope>NUCLEOTIDE SEQUENCE [LARGE SCALE GENOMIC DNA]</scope>
    <source>
        <strain evidence="4 6">ATCC BAA-2541</strain>
    </source>
</reference>
<dbReference type="AlphaFoldDB" id="A0A1S1J178"/>
<evidence type="ECO:0000256" key="1">
    <source>
        <dbReference type="SAM" id="Phobius"/>
    </source>
</evidence>
<dbReference type="STRING" id="1278819.BHE19_17300"/>
<feature type="transmembrane region" description="Helical" evidence="1">
    <location>
        <begin position="220"/>
        <end position="239"/>
    </location>
</feature>
<dbReference type="Pfam" id="PF09925">
    <property type="entry name" value="DUF2157"/>
    <property type="match status" value="1"/>
</dbReference>
<accession>A0A1S1J178</accession>
<reference evidence="5" key="2">
    <citation type="submission" date="2016-09" db="EMBL/GenBank/DDBJ databases">
        <authorList>
            <person name="Chen S."/>
            <person name="Walker E."/>
        </authorList>
    </citation>
    <scope>NUCLEOTIDE SEQUENCE [LARGE SCALE GENOMIC DNA]</scope>
    <source>
        <strain evidence="5">MSU</strain>
    </source>
</reference>
<dbReference type="OrthoDB" id="650263at2"/>
<evidence type="ECO:0000259" key="2">
    <source>
        <dbReference type="Pfam" id="PF09925"/>
    </source>
</evidence>
<feature type="domain" description="DUF2157" evidence="2">
    <location>
        <begin position="13"/>
        <end position="158"/>
    </location>
</feature>
<protein>
    <submittedName>
        <fullName evidence="3">DUF2157 domain-containing protein</fullName>
    </submittedName>
</protein>
<comment type="caution">
    <text evidence="3">The sequence shown here is derived from an EMBL/GenBank/DDBJ whole genome shotgun (WGS) entry which is preliminary data.</text>
</comment>
<sequence length="333" mass="37981">MNKFDDQATKGLWERGLLSKNKYEEITSYRGLNIFSLNAELKLALYLSVLLFTSGIGVLIYKNIDSIGHIAILSLLLIVIGVCFYFCFKNAKGFQKTETTFEHPVLEYLVLAANILTCIFIGYLQFQYQTFGTHYGLATLIPTLVSFFCAYYFDNKSVLTIAITGLAAYVGLSVTPQDLVNNSNFYQDPSLSYSAILLAVLLILWTVYSSRIQLKTHFTIIYHTFALHIASIALIHNLTDSYTDGIWLLFAIVLAASTYYFYKVSYKLKAISLYVFMIIYAYIGLNIFVFRVFESINFSDIWELFILILPLYFIGSIILFIKLIKKFNKETAA</sequence>
<feature type="transmembrane region" description="Helical" evidence="1">
    <location>
        <begin position="305"/>
        <end position="324"/>
    </location>
</feature>
<feature type="transmembrane region" description="Helical" evidence="1">
    <location>
        <begin position="43"/>
        <end position="61"/>
    </location>
</feature>
<name>A0A1S1J178_9FLAO</name>
<evidence type="ECO:0000313" key="6">
    <source>
        <dbReference type="Proteomes" id="UP000198319"/>
    </source>
</evidence>
<gene>
    <name evidence="4" type="ORF">B0A71_17050</name>
    <name evidence="3" type="ORF">BHE19_17300</name>
</gene>
<keyword evidence="1" id="KW-0472">Membrane</keyword>
<evidence type="ECO:0000313" key="3">
    <source>
        <dbReference type="EMBL" id="OHT43540.1"/>
    </source>
</evidence>
<reference evidence="3" key="1">
    <citation type="submission" date="2016-09" db="EMBL/GenBank/DDBJ databases">
        <authorList>
            <person name="Capua I."/>
            <person name="De Benedictis P."/>
            <person name="Joannis T."/>
            <person name="Lombin L.H."/>
            <person name="Cattoli G."/>
        </authorList>
    </citation>
    <scope>NUCLEOTIDE SEQUENCE [LARGE SCALE GENOMIC DNA]</scope>
    <source>
        <strain evidence="3">MSU</strain>
    </source>
</reference>
<proteinExistence type="predicted"/>
<keyword evidence="1" id="KW-0812">Transmembrane</keyword>
<dbReference type="EMBL" id="MIKE01000027">
    <property type="protein sequence ID" value="OHT43540.1"/>
    <property type="molecule type" value="Genomic_DNA"/>
</dbReference>
<keyword evidence="6" id="KW-1185">Reference proteome</keyword>
<dbReference type="RefSeq" id="WP_070908507.1">
    <property type="nucleotide sequence ID" value="NZ_MIKE01000027.1"/>
</dbReference>
<evidence type="ECO:0000313" key="4">
    <source>
        <dbReference type="EMBL" id="OXB17328.1"/>
    </source>
</evidence>
<feature type="transmembrane region" description="Helical" evidence="1">
    <location>
        <begin position="190"/>
        <end position="208"/>
    </location>
</feature>
<feature type="transmembrane region" description="Helical" evidence="1">
    <location>
        <begin position="108"/>
        <end position="126"/>
    </location>
</feature>
<feature type="transmembrane region" description="Helical" evidence="1">
    <location>
        <begin position="274"/>
        <end position="293"/>
    </location>
</feature>
<dbReference type="EMBL" id="MUHG01000025">
    <property type="protein sequence ID" value="OXB17328.1"/>
    <property type="molecule type" value="Genomic_DNA"/>
</dbReference>
<organism evidence="3 5">
    <name type="scientific">Flavobacterium tructae</name>
    <dbReference type="NCBI Taxonomy" id="1114873"/>
    <lineage>
        <taxon>Bacteria</taxon>
        <taxon>Pseudomonadati</taxon>
        <taxon>Bacteroidota</taxon>
        <taxon>Flavobacteriia</taxon>
        <taxon>Flavobacteriales</taxon>
        <taxon>Flavobacteriaceae</taxon>
        <taxon>Flavobacterium</taxon>
    </lineage>
</organism>
<feature type="transmembrane region" description="Helical" evidence="1">
    <location>
        <begin position="67"/>
        <end position="88"/>
    </location>
</feature>
<keyword evidence="1" id="KW-1133">Transmembrane helix</keyword>